<proteinExistence type="predicted"/>
<dbReference type="AlphaFoldDB" id="A0A1F7UH17"/>
<gene>
    <name evidence="1" type="ORF">A3J43_03990</name>
</gene>
<dbReference type="STRING" id="1802397.A3J43_03990"/>
<organism evidence="1 2">
    <name type="scientific">Candidatus Uhrbacteria bacterium RIFCSPHIGHO2_12_FULL_54_23</name>
    <dbReference type="NCBI Taxonomy" id="1802397"/>
    <lineage>
        <taxon>Bacteria</taxon>
        <taxon>Candidatus Uhriibacteriota</taxon>
    </lineage>
</organism>
<dbReference type="Proteomes" id="UP000176604">
    <property type="component" value="Unassembled WGS sequence"/>
</dbReference>
<evidence type="ECO:0000313" key="2">
    <source>
        <dbReference type="Proteomes" id="UP000176604"/>
    </source>
</evidence>
<comment type="caution">
    <text evidence="1">The sequence shown here is derived from an EMBL/GenBank/DDBJ whole genome shotgun (WGS) entry which is preliminary data.</text>
</comment>
<sequence length="235" mass="26014">MSAQRLAPSQRTDIVSAYRQYQDVAVSAIGVPTVVEIPFAEALLDRAQFAVYDQAANMFEPSYVRQETVAAGAPVRAAADTLGGYAGRMTDGDARTYAEFALPEGIQGRTTLTLTTSYPATFSGLTLLLDNHVALPTSGGIRAVVDGVERVVVAERRMDSTTIRFPRTESASWTVSLTYAQPLRITELRLIEENLTHARAYHLRFLARPGRTYRVYFDPDRNVNPPAWARRETSR</sequence>
<dbReference type="EMBL" id="MGEF01000068">
    <property type="protein sequence ID" value="OGL77004.1"/>
    <property type="molecule type" value="Genomic_DNA"/>
</dbReference>
<reference evidence="1 2" key="1">
    <citation type="journal article" date="2016" name="Nat. Commun.">
        <title>Thousands of microbial genomes shed light on interconnected biogeochemical processes in an aquifer system.</title>
        <authorList>
            <person name="Anantharaman K."/>
            <person name="Brown C.T."/>
            <person name="Hug L.A."/>
            <person name="Sharon I."/>
            <person name="Castelle C.J."/>
            <person name="Probst A.J."/>
            <person name="Thomas B.C."/>
            <person name="Singh A."/>
            <person name="Wilkins M.J."/>
            <person name="Karaoz U."/>
            <person name="Brodie E.L."/>
            <person name="Williams K.H."/>
            <person name="Hubbard S.S."/>
            <person name="Banfield J.F."/>
        </authorList>
    </citation>
    <scope>NUCLEOTIDE SEQUENCE [LARGE SCALE GENOMIC DNA]</scope>
</reference>
<accession>A0A1F7UH17</accession>
<name>A0A1F7UH17_9BACT</name>
<evidence type="ECO:0000313" key="1">
    <source>
        <dbReference type="EMBL" id="OGL77004.1"/>
    </source>
</evidence>
<protein>
    <submittedName>
        <fullName evidence="1">Uncharacterized protein</fullName>
    </submittedName>
</protein>